<accession>A0A6V7V1G5</accession>
<protein>
    <submittedName>
        <fullName evidence="1">Uncharacterized protein</fullName>
    </submittedName>
</protein>
<evidence type="ECO:0000313" key="1">
    <source>
        <dbReference type="EMBL" id="CAD2168804.1"/>
    </source>
</evidence>
<organism evidence="1 2">
    <name type="scientific">Meloidogyne enterolobii</name>
    <name type="common">Root-knot nematode worm</name>
    <name type="synonym">Meloidogyne mayaguensis</name>
    <dbReference type="NCBI Taxonomy" id="390850"/>
    <lineage>
        <taxon>Eukaryota</taxon>
        <taxon>Metazoa</taxon>
        <taxon>Ecdysozoa</taxon>
        <taxon>Nematoda</taxon>
        <taxon>Chromadorea</taxon>
        <taxon>Rhabditida</taxon>
        <taxon>Tylenchina</taxon>
        <taxon>Tylenchomorpha</taxon>
        <taxon>Tylenchoidea</taxon>
        <taxon>Meloidogynidae</taxon>
        <taxon>Meloidogyninae</taxon>
        <taxon>Meloidogyne</taxon>
    </lineage>
</organism>
<dbReference type="Proteomes" id="UP000580250">
    <property type="component" value="Unassembled WGS sequence"/>
</dbReference>
<dbReference type="EMBL" id="CAJEWN010000145">
    <property type="protein sequence ID" value="CAD2168804.1"/>
    <property type="molecule type" value="Genomic_DNA"/>
</dbReference>
<reference evidence="1 2" key="1">
    <citation type="submission" date="2020-08" db="EMBL/GenBank/DDBJ databases">
        <authorList>
            <person name="Koutsovoulos G."/>
            <person name="Danchin GJ E."/>
        </authorList>
    </citation>
    <scope>NUCLEOTIDE SEQUENCE [LARGE SCALE GENOMIC DNA]</scope>
</reference>
<name>A0A6V7V1G5_MELEN</name>
<comment type="caution">
    <text evidence="1">The sequence shown here is derived from an EMBL/GenBank/DDBJ whole genome shotgun (WGS) entry which is preliminary data.</text>
</comment>
<proteinExistence type="predicted"/>
<sequence>MKIQQLINCQQKNHLNKIEVGNIKNENKEENDVINEDVDMEELHEQFHKLKYIFASIGKSKSNRDYFKSTTTTNTCQIPTLN</sequence>
<dbReference type="AlphaFoldDB" id="A0A6V7V1G5"/>
<gene>
    <name evidence="1" type="ORF">MENT_LOCUS20160</name>
</gene>
<evidence type="ECO:0000313" key="2">
    <source>
        <dbReference type="Proteomes" id="UP000580250"/>
    </source>
</evidence>